<evidence type="ECO:0000256" key="1">
    <source>
        <dbReference type="ARBA" id="ARBA00022676"/>
    </source>
</evidence>
<dbReference type="NCBIfam" id="TIGR01245">
    <property type="entry name" value="trpD"/>
    <property type="match status" value="1"/>
</dbReference>
<protein>
    <submittedName>
        <fullName evidence="4">Anthranilate phosphoribosyltransferase</fullName>
        <ecNumber evidence="4">2.4.2.18</ecNumber>
    </submittedName>
</protein>
<dbReference type="Gene3D" id="3.40.1030.10">
    <property type="entry name" value="Nucleoside phosphorylase/phosphoribosyltransferase catalytic domain"/>
    <property type="match status" value="1"/>
</dbReference>
<evidence type="ECO:0000313" key="5">
    <source>
        <dbReference type="Proteomes" id="UP000677668"/>
    </source>
</evidence>
<dbReference type="Proteomes" id="UP000677668">
    <property type="component" value="Chromosome 2"/>
</dbReference>
<dbReference type="Pfam" id="PF00591">
    <property type="entry name" value="Glycos_transf_3"/>
    <property type="match status" value="1"/>
</dbReference>
<evidence type="ECO:0000313" key="4">
    <source>
        <dbReference type="EMBL" id="QUV95589.1"/>
    </source>
</evidence>
<feature type="domain" description="Glycosyl transferase family 3" evidence="3">
    <location>
        <begin position="60"/>
        <end position="307"/>
    </location>
</feature>
<dbReference type="PANTHER" id="PTHR43285:SF2">
    <property type="entry name" value="ANTHRANILATE PHOSPHORIBOSYLTRANSFERASE"/>
    <property type="match status" value="1"/>
</dbReference>
<reference evidence="4 5" key="1">
    <citation type="submission" date="2021-03" db="EMBL/GenBank/DDBJ databases">
        <title>Genomic and phenotypic characterization of Chloracidobacterium isolates provides evidence for multiple species.</title>
        <authorList>
            <person name="Saini M.K."/>
            <person name="Costas A.M.G."/>
            <person name="Tank M."/>
            <person name="Bryant D.A."/>
        </authorList>
    </citation>
    <scope>NUCLEOTIDE SEQUENCE [LARGE SCALE GENOMIC DNA]</scope>
    <source>
        <strain evidence="4 5">N</strain>
    </source>
</reference>
<gene>
    <name evidence="4" type="primary">trpD</name>
    <name evidence="4" type="ORF">J8C05_12210</name>
</gene>
<dbReference type="EMBL" id="CP072643">
    <property type="protein sequence ID" value="QUV95589.1"/>
    <property type="molecule type" value="Genomic_DNA"/>
</dbReference>
<sequence length="321" mass="34729">MMDETLANHLAALLAGRLSEAETDALLASLTPDTATFEQFTTLIAAVRATACPLPELAEPVFDCCGTGGSGRPHFNVSTTVAFVLAAGGVRVVKFGNRAATSTSGSFDLLEQLGVPVEYPPERLPRLLAATNLAFLYAPQCYPALKAVAAARRRFGRPTLFNYIGPLLHPLHPGRRVMGVSHPRMQAFIAQWLATDPRTHRAVVVRGHENRDELTPVGTSVMYEVTPWRIDKRPWTPPDLPCDVEAQPYTPEANLRQFRDIVTGRDTVSADYHSVRLNAGLGFVAAGRTETLADGAACAAELLAGGEVQRQVATFLAHVHR</sequence>
<evidence type="ECO:0000256" key="2">
    <source>
        <dbReference type="ARBA" id="ARBA00022679"/>
    </source>
</evidence>
<keyword evidence="5" id="KW-1185">Reference proteome</keyword>
<name>A0ABX8B3M6_9BACT</name>
<dbReference type="SUPFAM" id="SSF52418">
    <property type="entry name" value="Nucleoside phosphorylase/phosphoribosyltransferase catalytic domain"/>
    <property type="match status" value="1"/>
</dbReference>
<organism evidence="4 5">
    <name type="scientific">Chloracidobacterium sp. N</name>
    <dbReference type="NCBI Taxonomy" id="2821540"/>
    <lineage>
        <taxon>Bacteria</taxon>
        <taxon>Pseudomonadati</taxon>
        <taxon>Acidobacteriota</taxon>
        <taxon>Terriglobia</taxon>
        <taxon>Terriglobales</taxon>
        <taxon>Acidobacteriaceae</taxon>
        <taxon>Chloracidobacterium</taxon>
        <taxon>Chloracidobacterium aggregatum</taxon>
    </lineage>
</organism>
<dbReference type="InterPro" id="IPR035902">
    <property type="entry name" value="Nuc_phospho_transferase"/>
</dbReference>
<keyword evidence="1 4" id="KW-0328">Glycosyltransferase</keyword>
<dbReference type="RefSeq" id="WP_211423807.1">
    <property type="nucleotide sequence ID" value="NZ_CP072643.1"/>
</dbReference>
<evidence type="ECO:0000259" key="3">
    <source>
        <dbReference type="Pfam" id="PF00591"/>
    </source>
</evidence>
<keyword evidence="2 4" id="KW-0808">Transferase</keyword>
<dbReference type="GO" id="GO:0004048">
    <property type="term" value="F:anthranilate phosphoribosyltransferase activity"/>
    <property type="evidence" value="ECO:0007669"/>
    <property type="project" value="UniProtKB-EC"/>
</dbReference>
<accession>A0ABX8B3M6</accession>
<proteinExistence type="predicted"/>
<dbReference type="EC" id="2.4.2.18" evidence="4"/>
<dbReference type="PANTHER" id="PTHR43285">
    <property type="entry name" value="ANTHRANILATE PHOSPHORIBOSYLTRANSFERASE"/>
    <property type="match status" value="1"/>
</dbReference>
<dbReference type="InterPro" id="IPR000312">
    <property type="entry name" value="Glycosyl_Trfase_fam3"/>
</dbReference>
<dbReference type="InterPro" id="IPR005940">
    <property type="entry name" value="Anthranilate_Pribosyl_Tfrase"/>
</dbReference>